<evidence type="ECO:0000256" key="5">
    <source>
        <dbReference type="ARBA" id="ARBA00022702"/>
    </source>
</evidence>
<comment type="similarity">
    <text evidence="3">Belongs to the arthropod CHH/MIH/GIH/VIH hormone family.</text>
</comment>
<evidence type="ECO:0000313" key="9">
    <source>
        <dbReference type="RefSeq" id="XP_022240549.1"/>
    </source>
</evidence>
<feature type="chain" id="PRO_5045197308" evidence="7">
    <location>
        <begin position="26"/>
        <end position="112"/>
    </location>
</feature>
<dbReference type="InterPro" id="IPR031098">
    <property type="entry name" value="Crust_neurohorm"/>
</dbReference>
<feature type="signal peptide" evidence="7">
    <location>
        <begin position="1"/>
        <end position="25"/>
    </location>
</feature>
<proteinExistence type="inferred from homology"/>
<dbReference type="PROSITE" id="PS01250">
    <property type="entry name" value="CHH_MIH_GIH"/>
    <property type="match status" value="1"/>
</dbReference>
<dbReference type="RefSeq" id="XP_022240549.1">
    <property type="nucleotide sequence ID" value="XM_022384841.1"/>
</dbReference>
<dbReference type="PRINTS" id="PR00550">
    <property type="entry name" value="HYPRGLYCEMIC"/>
</dbReference>
<evidence type="ECO:0000313" key="8">
    <source>
        <dbReference type="Proteomes" id="UP000694941"/>
    </source>
</evidence>
<evidence type="ECO:0000256" key="1">
    <source>
        <dbReference type="ARBA" id="ARBA00003845"/>
    </source>
</evidence>
<gene>
    <name evidence="9" type="primary">LOC111085587</name>
</gene>
<keyword evidence="4" id="KW-0964">Secreted</keyword>
<dbReference type="Pfam" id="PF01147">
    <property type="entry name" value="Crust_neurohorm"/>
    <property type="match status" value="1"/>
</dbReference>
<keyword evidence="5" id="KW-0372">Hormone</keyword>
<accession>A0ABM1SA94</accession>
<comment type="function">
    <text evidence="1">May increase the toxicity of alpha-latrotoxin and/or other venom components. Is non-toxic to mice and to the cockroach Periplaneta americana.</text>
</comment>
<dbReference type="SUPFAM" id="SSF81778">
    <property type="entry name" value="Crustacean CHH/MIH/GIH neurohormone"/>
    <property type="match status" value="1"/>
</dbReference>
<keyword evidence="7" id="KW-0732">Signal</keyword>
<dbReference type="Gene3D" id="1.10.2010.10">
    <property type="entry name" value="Crustacean CHH/MIH/GIH neurohormone"/>
    <property type="match status" value="1"/>
</dbReference>
<dbReference type="Proteomes" id="UP000694941">
    <property type="component" value="Unplaced"/>
</dbReference>
<dbReference type="InterPro" id="IPR018251">
    <property type="entry name" value="Crust_neurhormone_CS"/>
</dbReference>
<name>A0ABM1SA94_LIMPO</name>
<protein>
    <submittedName>
        <fullName evidence="9">Crustacean hyperglycemic hormone B-like</fullName>
    </submittedName>
</protein>
<keyword evidence="8" id="KW-1185">Reference proteome</keyword>
<dbReference type="GeneID" id="111085587"/>
<sequence length="112" mass="12741">MIHGRNSVLALVVVTLLTIFASGMAQTRTIQLKPFRDIGCKGEYDTSKFARLNRVCEECYNLYVAPEVVLKCRANCFKNDMFTACVDVLLLEREKSKFESFVNILLGDNERP</sequence>
<evidence type="ECO:0000256" key="2">
    <source>
        <dbReference type="ARBA" id="ARBA00004613"/>
    </source>
</evidence>
<evidence type="ECO:0000256" key="6">
    <source>
        <dbReference type="ARBA" id="ARBA00023157"/>
    </source>
</evidence>
<evidence type="ECO:0000256" key="4">
    <source>
        <dbReference type="ARBA" id="ARBA00022525"/>
    </source>
</evidence>
<reference evidence="9" key="1">
    <citation type="submission" date="2025-08" db="UniProtKB">
        <authorList>
            <consortium name="RefSeq"/>
        </authorList>
    </citation>
    <scope>IDENTIFICATION</scope>
    <source>
        <tissue evidence="9">Muscle</tissue>
    </source>
</reference>
<dbReference type="InterPro" id="IPR035957">
    <property type="entry name" value="Crust_neurohorm_sf"/>
</dbReference>
<evidence type="ECO:0000256" key="3">
    <source>
        <dbReference type="ARBA" id="ARBA00005447"/>
    </source>
</evidence>
<keyword evidence="6" id="KW-1015">Disulfide bond</keyword>
<organism evidence="8 9">
    <name type="scientific">Limulus polyphemus</name>
    <name type="common">Atlantic horseshoe crab</name>
    <dbReference type="NCBI Taxonomy" id="6850"/>
    <lineage>
        <taxon>Eukaryota</taxon>
        <taxon>Metazoa</taxon>
        <taxon>Ecdysozoa</taxon>
        <taxon>Arthropoda</taxon>
        <taxon>Chelicerata</taxon>
        <taxon>Merostomata</taxon>
        <taxon>Xiphosura</taxon>
        <taxon>Limulidae</taxon>
        <taxon>Limulus</taxon>
    </lineage>
</organism>
<dbReference type="PANTHER" id="PTHR35981:SF2">
    <property type="entry name" value="ION TRANSPORT PEPTIDE, ISOFORM C"/>
    <property type="match status" value="1"/>
</dbReference>
<dbReference type="InterPro" id="IPR001166">
    <property type="entry name" value="Hyperglycemic"/>
</dbReference>
<evidence type="ECO:0000256" key="7">
    <source>
        <dbReference type="SAM" id="SignalP"/>
    </source>
</evidence>
<dbReference type="PANTHER" id="PTHR35981">
    <property type="entry name" value="ION TRANSPORT PEPTIDE, ISOFORM C"/>
    <property type="match status" value="1"/>
</dbReference>
<comment type="subcellular location">
    <subcellularLocation>
        <location evidence="2">Secreted</location>
    </subcellularLocation>
</comment>